<dbReference type="AlphaFoldDB" id="A0A0R1ZVG4"/>
<evidence type="ECO:0000313" key="1">
    <source>
        <dbReference type="EMBL" id="KRM54796.1"/>
    </source>
</evidence>
<organism evidence="1 2">
    <name type="scientific">Lacticaseibacillus sharpeae JCM 1186 = DSM 20505</name>
    <dbReference type="NCBI Taxonomy" id="1291052"/>
    <lineage>
        <taxon>Bacteria</taxon>
        <taxon>Bacillati</taxon>
        <taxon>Bacillota</taxon>
        <taxon>Bacilli</taxon>
        <taxon>Lactobacillales</taxon>
        <taxon>Lactobacillaceae</taxon>
        <taxon>Lacticaseibacillus</taxon>
    </lineage>
</organism>
<dbReference type="Proteomes" id="UP000051679">
    <property type="component" value="Unassembled WGS sequence"/>
</dbReference>
<protein>
    <submittedName>
        <fullName evidence="1">Uncharacterized protein</fullName>
    </submittedName>
</protein>
<gene>
    <name evidence="1" type="ORF">FC18_GL002212</name>
</gene>
<dbReference type="EMBL" id="AYYO01000044">
    <property type="protein sequence ID" value="KRM54796.1"/>
    <property type="molecule type" value="Genomic_DNA"/>
</dbReference>
<proteinExistence type="predicted"/>
<comment type="caution">
    <text evidence="1">The sequence shown here is derived from an EMBL/GenBank/DDBJ whole genome shotgun (WGS) entry which is preliminary data.</text>
</comment>
<dbReference type="PATRIC" id="fig|1291052.5.peg.2276"/>
<accession>A0A0R1ZVG4</accession>
<keyword evidence="2" id="KW-1185">Reference proteome</keyword>
<sequence>MGEVADNSETTVQDQKLLDMFYAGLPNERIAVKLGISVLQVRRLIEKLRRTGKLRGHQVELFRCDDYTGTLAQIAGHLNISMQILEHRRHVGLLKLVPTGMMIIQYTKQHRGEHVPAGVGVKTTTHRGVGRK</sequence>
<name>A0A0R1ZVG4_9LACO</name>
<evidence type="ECO:0000313" key="2">
    <source>
        <dbReference type="Proteomes" id="UP000051679"/>
    </source>
</evidence>
<dbReference type="STRING" id="1291052.FC18_GL002212"/>
<reference evidence="1 2" key="1">
    <citation type="journal article" date="2015" name="Genome Announc.">
        <title>Expanding the biotechnology potential of lactobacilli through comparative genomics of 213 strains and associated genera.</title>
        <authorList>
            <person name="Sun Z."/>
            <person name="Harris H.M."/>
            <person name="McCann A."/>
            <person name="Guo C."/>
            <person name="Argimon S."/>
            <person name="Zhang W."/>
            <person name="Yang X."/>
            <person name="Jeffery I.B."/>
            <person name="Cooney J.C."/>
            <person name="Kagawa T.F."/>
            <person name="Liu W."/>
            <person name="Song Y."/>
            <person name="Salvetti E."/>
            <person name="Wrobel A."/>
            <person name="Rasinkangas P."/>
            <person name="Parkhill J."/>
            <person name="Rea M.C."/>
            <person name="O'Sullivan O."/>
            <person name="Ritari J."/>
            <person name="Douillard F.P."/>
            <person name="Paul Ross R."/>
            <person name="Yang R."/>
            <person name="Briner A.E."/>
            <person name="Felis G.E."/>
            <person name="de Vos W.M."/>
            <person name="Barrangou R."/>
            <person name="Klaenhammer T.R."/>
            <person name="Caufield P.W."/>
            <person name="Cui Y."/>
            <person name="Zhang H."/>
            <person name="O'Toole P.W."/>
        </authorList>
    </citation>
    <scope>NUCLEOTIDE SEQUENCE [LARGE SCALE GENOMIC DNA]</scope>
    <source>
        <strain evidence="1 2">DSM 20505</strain>
    </source>
</reference>